<dbReference type="SUPFAM" id="SSF51338">
    <property type="entry name" value="Composite domain of metallo-dependent hydrolases"/>
    <property type="match status" value="1"/>
</dbReference>
<dbReference type="Gene3D" id="3.20.20.140">
    <property type="entry name" value="Metal-dependent hydrolases"/>
    <property type="match status" value="1"/>
</dbReference>
<dbReference type="Proteomes" id="UP000285258">
    <property type="component" value="Unassembled WGS sequence"/>
</dbReference>
<dbReference type="Gene3D" id="2.30.40.10">
    <property type="entry name" value="Urease, subunit C, domain 1"/>
    <property type="match status" value="1"/>
</dbReference>
<dbReference type="InterPro" id="IPR032466">
    <property type="entry name" value="Metal_Hydrolase"/>
</dbReference>
<accession>A0A423UHU8</accession>
<dbReference type="InterPro" id="IPR013108">
    <property type="entry name" value="Amidohydro_3"/>
</dbReference>
<dbReference type="EMBL" id="QIBW01000017">
    <property type="protein sequence ID" value="ROT88492.1"/>
    <property type="molecule type" value="Genomic_DNA"/>
</dbReference>
<dbReference type="GO" id="GO:0016810">
    <property type="term" value="F:hydrolase activity, acting on carbon-nitrogen (but not peptide) bonds"/>
    <property type="evidence" value="ECO:0007669"/>
    <property type="project" value="InterPro"/>
</dbReference>
<name>A0A423UHU8_9ACTN</name>
<sequence>MHIDLIIESENVFTGTDAATKPAAVATSGDRIVAVGPRADVHAFARTRNEGPAPEVRDFGDALVVPGFHDSHLHFFHSAVYASPLATMFLGENEADCVERMRAFAEQRPSGWLLAQGWREYRWDPPVLPSKRSLDEAFPTRPVALYSGDAHTLWLNSTALSELGLTRDSVPPAGGTYDRDEAGELTGIVREAAAMELMPQIMGSFTDDEVASAYRGFFARLAENGVTSVCDMSLMAHPGLDFIRDDVHAALLERGELTARVHLFPTLTGDMGRFETMRARYTGPCLQAPGFKQFFDGVSSQHTAWVTEPYANALVEGDCGRPTVDAAVMRSYVLAAAEQGYPVRIHTIGDAAIHAALDIFEEARAKFGPLPEGRRNCLEHLENFLPEDLDRLAELQVVAAVQPPHMTLDPGGPERDLGPERARYMWPLRTLLDRSTVLAFGTDSPVVDVNSIDVLYSAVSRQDPGTHEPAGGWLPGERIGMAEALRAYTQGSAAAAGRRRELGTLEVGKLADIAVLDRNLLTCEIEDIQKTKVLATFMGGRCVFGNETRGRG</sequence>
<keyword evidence="2" id="KW-0378">Hydrolase</keyword>
<reference evidence="3" key="1">
    <citation type="submission" date="2018-05" db="EMBL/GenBank/DDBJ databases">
        <title>Genome Sequencing of selected type strains of the family Eggerthellaceae.</title>
        <authorList>
            <person name="Danylec N."/>
            <person name="Stoll D.A."/>
            <person name="Doetsch A."/>
            <person name="Huch M."/>
        </authorList>
    </citation>
    <scope>NUCLEOTIDE SEQUENCE [LARGE SCALE GENOMIC DNA]</scope>
    <source>
        <strain evidence="3">DSM 27213</strain>
    </source>
</reference>
<dbReference type="Pfam" id="PF07969">
    <property type="entry name" value="Amidohydro_3"/>
    <property type="match status" value="1"/>
</dbReference>
<dbReference type="AlphaFoldDB" id="A0A423UHU8"/>
<dbReference type="CDD" id="cd01300">
    <property type="entry name" value="YtcJ_like"/>
    <property type="match status" value="1"/>
</dbReference>
<proteinExistence type="predicted"/>
<dbReference type="Gene3D" id="3.10.310.70">
    <property type="match status" value="1"/>
</dbReference>
<evidence type="ECO:0000313" key="2">
    <source>
        <dbReference type="EMBL" id="ROT88492.1"/>
    </source>
</evidence>
<comment type="caution">
    <text evidence="2">The sequence shown here is derived from an EMBL/GenBank/DDBJ whole genome shotgun (WGS) entry which is preliminary data.</text>
</comment>
<evidence type="ECO:0000313" key="3">
    <source>
        <dbReference type="Proteomes" id="UP000285258"/>
    </source>
</evidence>
<dbReference type="PANTHER" id="PTHR22642">
    <property type="entry name" value="IMIDAZOLONEPROPIONASE"/>
    <property type="match status" value="1"/>
</dbReference>
<dbReference type="SUPFAM" id="SSF51556">
    <property type="entry name" value="Metallo-dependent hydrolases"/>
    <property type="match status" value="1"/>
</dbReference>
<dbReference type="InterPro" id="IPR033932">
    <property type="entry name" value="YtcJ-like"/>
</dbReference>
<organism evidence="2 3">
    <name type="scientific">Gordonibacter urolithinfaciens</name>
    <dbReference type="NCBI Taxonomy" id="1335613"/>
    <lineage>
        <taxon>Bacteria</taxon>
        <taxon>Bacillati</taxon>
        <taxon>Actinomycetota</taxon>
        <taxon>Coriobacteriia</taxon>
        <taxon>Eggerthellales</taxon>
        <taxon>Eggerthellaceae</taxon>
        <taxon>Gordonibacter</taxon>
    </lineage>
</organism>
<feature type="domain" description="Amidohydrolase 3" evidence="1">
    <location>
        <begin position="55"/>
        <end position="544"/>
    </location>
</feature>
<evidence type="ECO:0000259" key="1">
    <source>
        <dbReference type="Pfam" id="PF07969"/>
    </source>
</evidence>
<dbReference type="RefSeq" id="WP_096226874.1">
    <property type="nucleotide sequence ID" value="NZ_CP168029.1"/>
</dbReference>
<gene>
    <name evidence="2" type="ORF">DMP12_12290</name>
</gene>
<dbReference type="InterPro" id="IPR011059">
    <property type="entry name" value="Metal-dep_hydrolase_composite"/>
</dbReference>
<protein>
    <submittedName>
        <fullName evidence="2">Amidohydrolase</fullName>
    </submittedName>
</protein>
<dbReference type="PANTHER" id="PTHR22642:SF2">
    <property type="entry name" value="PROTEIN LONG AFTER FAR-RED 3"/>
    <property type="match status" value="1"/>
</dbReference>